<dbReference type="Proteomes" id="UP000237230">
    <property type="component" value="Unassembled WGS sequence"/>
</dbReference>
<dbReference type="EMBL" id="MINH01000019">
    <property type="protein sequence ID" value="POG10871.1"/>
    <property type="molecule type" value="Genomic_DNA"/>
</dbReference>
<name>A0A2S3X5K4_PSEPU</name>
<gene>
    <name evidence="1" type="ORF">BGP84_14430</name>
</gene>
<proteinExistence type="predicted"/>
<dbReference type="AlphaFoldDB" id="A0A2S3X5K4"/>
<protein>
    <submittedName>
        <fullName evidence="1">Uncharacterized protein</fullName>
    </submittedName>
</protein>
<accession>A0A2S3X5K4</accession>
<organism evidence="1 2">
    <name type="scientific">Pseudomonas putida</name>
    <name type="common">Arthrobacter siderocapsulatus</name>
    <dbReference type="NCBI Taxonomy" id="303"/>
    <lineage>
        <taxon>Bacteria</taxon>
        <taxon>Pseudomonadati</taxon>
        <taxon>Pseudomonadota</taxon>
        <taxon>Gammaproteobacteria</taxon>
        <taxon>Pseudomonadales</taxon>
        <taxon>Pseudomonadaceae</taxon>
        <taxon>Pseudomonas</taxon>
    </lineage>
</organism>
<comment type="caution">
    <text evidence="1">The sequence shown here is derived from an EMBL/GenBank/DDBJ whole genome shotgun (WGS) entry which is preliminary data.</text>
</comment>
<sequence length="64" mass="7205">MLLALRCMEARVEAIDPRKRQYIWLRRVGSVHARVGSRPTAAGRVREGEAKHDVKVVLAQVLAL</sequence>
<evidence type="ECO:0000313" key="2">
    <source>
        <dbReference type="Proteomes" id="UP000237230"/>
    </source>
</evidence>
<reference evidence="1 2" key="1">
    <citation type="submission" date="2016-08" db="EMBL/GenBank/DDBJ databases">
        <authorList>
            <person name="Seilhamer J.J."/>
        </authorList>
    </citation>
    <scope>NUCLEOTIDE SEQUENCE [LARGE SCALE GENOMIC DNA]</scope>
    <source>
        <strain evidence="1 2">KH-21-114</strain>
    </source>
</reference>
<reference evidence="1 2" key="2">
    <citation type="submission" date="2018-03" db="EMBL/GenBank/DDBJ databases">
        <title>Draft genome of Pseudomonas putida strain KH-21-114.</title>
        <authorList>
            <person name="Yoshizawa S."/>
            <person name="Khan N.H."/>
            <person name="Nishimura M."/>
            <person name="Chiura H.X."/>
            <person name="Ogura Y."/>
            <person name="Hayashi T."/>
            <person name="Kogure K."/>
        </authorList>
    </citation>
    <scope>NUCLEOTIDE SEQUENCE [LARGE SCALE GENOMIC DNA]</scope>
    <source>
        <strain evidence="1 2">KH-21-114</strain>
    </source>
</reference>
<evidence type="ECO:0000313" key="1">
    <source>
        <dbReference type="EMBL" id="POG10871.1"/>
    </source>
</evidence>